<organism evidence="2">
    <name type="scientific">Schizaphis graminum</name>
    <name type="common">Green bug aphid</name>
    <dbReference type="NCBI Taxonomy" id="13262"/>
    <lineage>
        <taxon>Eukaryota</taxon>
        <taxon>Metazoa</taxon>
        <taxon>Ecdysozoa</taxon>
        <taxon>Arthropoda</taxon>
        <taxon>Hexapoda</taxon>
        <taxon>Insecta</taxon>
        <taxon>Pterygota</taxon>
        <taxon>Neoptera</taxon>
        <taxon>Paraneoptera</taxon>
        <taxon>Hemiptera</taxon>
        <taxon>Sternorrhyncha</taxon>
        <taxon>Aphidomorpha</taxon>
        <taxon>Aphidoidea</taxon>
        <taxon>Aphididae</taxon>
        <taxon>Aphidini</taxon>
        <taxon>Schizaphis</taxon>
    </lineage>
</organism>
<dbReference type="SUPFAM" id="SSF49785">
    <property type="entry name" value="Galactose-binding domain-like"/>
    <property type="match status" value="1"/>
</dbReference>
<dbReference type="GO" id="GO:0031146">
    <property type="term" value="P:SCF-dependent proteasomal ubiquitin-dependent protein catabolic process"/>
    <property type="evidence" value="ECO:0007669"/>
    <property type="project" value="TreeGrafter"/>
</dbReference>
<gene>
    <name evidence="2" type="ORF">g.34366</name>
</gene>
<dbReference type="GO" id="GO:0006516">
    <property type="term" value="P:glycoprotein catabolic process"/>
    <property type="evidence" value="ECO:0007669"/>
    <property type="project" value="TreeGrafter"/>
</dbReference>
<evidence type="ECO:0000259" key="1">
    <source>
        <dbReference type="SMART" id="SM01198"/>
    </source>
</evidence>
<name>A0A2S2NMY0_SCHGA</name>
<reference evidence="2" key="1">
    <citation type="submission" date="2018-04" db="EMBL/GenBank/DDBJ databases">
        <title>Transcriptome of Schizaphis graminum biotype I.</title>
        <authorList>
            <person name="Scully E.D."/>
            <person name="Geib S.M."/>
            <person name="Palmer N.A."/>
            <person name="Koch K."/>
            <person name="Bradshaw J."/>
            <person name="Heng-Moss T."/>
            <person name="Sarath G."/>
        </authorList>
    </citation>
    <scope>NUCLEOTIDE SEQUENCE</scope>
</reference>
<dbReference type="InterPro" id="IPR008979">
    <property type="entry name" value="Galactose-bd-like_sf"/>
</dbReference>
<dbReference type="PANTHER" id="PTHR12125">
    <property type="entry name" value="F-BOX ONLY PROTEIN 6-LIKE PROTEIN"/>
    <property type="match status" value="1"/>
</dbReference>
<evidence type="ECO:0000313" key="2">
    <source>
        <dbReference type="EMBL" id="MBY18550.1"/>
    </source>
</evidence>
<dbReference type="EMBL" id="GGMR01005931">
    <property type="protein sequence ID" value="MBY18550.1"/>
    <property type="molecule type" value="Transcribed_RNA"/>
</dbReference>
<dbReference type="GO" id="GO:0005737">
    <property type="term" value="C:cytoplasm"/>
    <property type="evidence" value="ECO:0007669"/>
    <property type="project" value="TreeGrafter"/>
</dbReference>
<dbReference type="InterPro" id="IPR007397">
    <property type="entry name" value="F-box-assoc_dom"/>
</dbReference>
<feature type="domain" description="FBA" evidence="1">
    <location>
        <begin position="25"/>
        <end position="226"/>
    </location>
</feature>
<sequence length="239" mass="28073">MNDGRGYYSFSQVNSDDIRKLDLPWYVFYVIIKYDPFNRNLVKNHCGQSGLNHWGNITNTLWSMPGNIDMFNLVDMSCIQYIPQDNRYILSDPDFDGHTSCFVIDFQYLRTIDQKINFKDYGLNEIVMKSLRPKISFSAWYYKDNSQSTCYTLRATVHSRTNEMIGVCDHIDTGLQTEFQWNKVSNSFETRGDETSLILRHSIMDARFSILTTNFKMTCSVVKFLLPIKYKNVNSYMYI</sequence>
<proteinExistence type="predicted"/>
<dbReference type="GO" id="GO:0036503">
    <property type="term" value="P:ERAD pathway"/>
    <property type="evidence" value="ECO:0007669"/>
    <property type="project" value="TreeGrafter"/>
</dbReference>
<dbReference type="Pfam" id="PF04300">
    <property type="entry name" value="FBA"/>
    <property type="match status" value="1"/>
</dbReference>
<protein>
    <recommendedName>
        <fullName evidence="1">FBA domain-containing protein</fullName>
    </recommendedName>
</protein>
<dbReference type="PANTHER" id="PTHR12125:SF5">
    <property type="entry name" value="F-BOX DOMAIN-CONTAINING PROTEIN"/>
    <property type="match status" value="1"/>
</dbReference>
<dbReference type="GO" id="GO:0061630">
    <property type="term" value="F:ubiquitin protein ligase activity"/>
    <property type="evidence" value="ECO:0007669"/>
    <property type="project" value="TreeGrafter"/>
</dbReference>
<accession>A0A2S2NMY0</accession>
<dbReference type="SMART" id="SM01198">
    <property type="entry name" value="FBA"/>
    <property type="match status" value="1"/>
</dbReference>
<dbReference type="GO" id="GO:0019005">
    <property type="term" value="C:SCF ubiquitin ligase complex"/>
    <property type="evidence" value="ECO:0007669"/>
    <property type="project" value="TreeGrafter"/>
</dbReference>
<dbReference type="Gene3D" id="2.60.120.260">
    <property type="entry name" value="Galactose-binding domain-like"/>
    <property type="match status" value="1"/>
</dbReference>
<dbReference type="InterPro" id="IPR039752">
    <property type="entry name" value="F-box_only"/>
</dbReference>
<dbReference type="AlphaFoldDB" id="A0A2S2NMY0"/>